<name>A0A8X6JCL6_TRICU</name>
<dbReference type="EMBL" id="BMAO01009354">
    <property type="protein sequence ID" value="GFR30315.1"/>
    <property type="molecule type" value="Genomic_DNA"/>
</dbReference>
<protein>
    <submittedName>
        <fullName evidence="2">Uncharacterized protein</fullName>
    </submittedName>
</protein>
<accession>A0A8X6JCL6</accession>
<gene>
    <name evidence="2" type="ORF">TNCT_610571</name>
</gene>
<dbReference type="AlphaFoldDB" id="A0A8X6JCL6"/>
<evidence type="ECO:0000313" key="3">
    <source>
        <dbReference type="Proteomes" id="UP000887116"/>
    </source>
</evidence>
<dbReference type="Proteomes" id="UP000887116">
    <property type="component" value="Unassembled WGS sequence"/>
</dbReference>
<feature type="region of interest" description="Disordered" evidence="1">
    <location>
        <begin position="1"/>
        <end position="20"/>
    </location>
</feature>
<comment type="caution">
    <text evidence="2">The sequence shown here is derived from an EMBL/GenBank/DDBJ whole genome shotgun (WGS) entry which is preliminary data.</text>
</comment>
<keyword evidence="3" id="KW-1185">Reference proteome</keyword>
<evidence type="ECO:0000256" key="1">
    <source>
        <dbReference type="SAM" id="MobiDB-lite"/>
    </source>
</evidence>
<sequence>MKIRSAPVAETPEQRQARLQEDQVNHRVARAAETPLQHVARLLGLRKQSNVTIPLKWKTQMHDSIMYHKRYDYESNNLLDIGRMSNVCLKCSTLKWKGETPDMCCSSG</sequence>
<organism evidence="2 3">
    <name type="scientific">Trichonephila clavata</name>
    <name type="common">Joro spider</name>
    <name type="synonym">Nephila clavata</name>
    <dbReference type="NCBI Taxonomy" id="2740835"/>
    <lineage>
        <taxon>Eukaryota</taxon>
        <taxon>Metazoa</taxon>
        <taxon>Ecdysozoa</taxon>
        <taxon>Arthropoda</taxon>
        <taxon>Chelicerata</taxon>
        <taxon>Arachnida</taxon>
        <taxon>Araneae</taxon>
        <taxon>Araneomorphae</taxon>
        <taxon>Entelegynae</taxon>
        <taxon>Araneoidea</taxon>
        <taxon>Nephilidae</taxon>
        <taxon>Trichonephila</taxon>
    </lineage>
</organism>
<dbReference type="OrthoDB" id="8040188at2759"/>
<evidence type="ECO:0000313" key="2">
    <source>
        <dbReference type="EMBL" id="GFR30315.1"/>
    </source>
</evidence>
<proteinExistence type="predicted"/>
<reference evidence="2" key="1">
    <citation type="submission" date="2020-07" db="EMBL/GenBank/DDBJ databases">
        <title>Multicomponent nature underlies the extraordinary mechanical properties of spider dragline silk.</title>
        <authorList>
            <person name="Kono N."/>
            <person name="Nakamura H."/>
            <person name="Mori M."/>
            <person name="Yoshida Y."/>
            <person name="Ohtoshi R."/>
            <person name="Malay A.D."/>
            <person name="Moran D.A.P."/>
            <person name="Tomita M."/>
            <person name="Numata K."/>
            <person name="Arakawa K."/>
        </authorList>
    </citation>
    <scope>NUCLEOTIDE SEQUENCE</scope>
</reference>